<accession>A0A4Y9ENJ3</accession>
<protein>
    <recommendedName>
        <fullName evidence="1">VOC domain-containing protein</fullName>
    </recommendedName>
</protein>
<dbReference type="EMBL" id="SIHO01000002">
    <property type="protein sequence ID" value="TFU03645.1"/>
    <property type="molecule type" value="Genomic_DNA"/>
</dbReference>
<gene>
    <name evidence="2" type="ORF">EUV02_10870</name>
</gene>
<dbReference type="SUPFAM" id="SSF54593">
    <property type="entry name" value="Glyoxalase/Bleomycin resistance protein/Dihydroxybiphenyl dioxygenase"/>
    <property type="match status" value="1"/>
</dbReference>
<proteinExistence type="predicted"/>
<feature type="domain" description="VOC" evidence="1">
    <location>
        <begin position="14"/>
        <end position="141"/>
    </location>
</feature>
<evidence type="ECO:0000313" key="2">
    <source>
        <dbReference type="EMBL" id="TFU03645.1"/>
    </source>
</evidence>
<evidence type="ECO:0000313" key="3">
    <source>
        <dbReference type="Proteomes" id="UP000297737"/>
    </source>
</evidence>
<dbReference type="PROSITE" id="PS51819">
    <property type="entry name" value="VOC"/>
    <property type="match status" value="1"/>
</dbReference>
<evidence type="ECO:0000259" key="1">
    <source>
        <dbReference type="PROSITE" id="PS51819"/>
    </source>
</evidence>
<dbReference type="AlphaFoldDB" id="A0A4Y9ENJ3"/>
<dbReference type="InterPro" id="IPR025870">
    <property type="entry name" value="Glyoxalase-like_dom"/>
</dbReference>
<dbReference type="InterPro" id="IPR029068">
    <property type="entry name" value="Glyas_Bleomycin-R_OHBP_Dase"/>
</dbReference>
<dbReference type="InterPro" id="IPR037523">
    <property type="entry name" value="VOC_core"/>
</dbReference>
<keyword evidence="3" id="KW-1185">Reference proteome</keyword>
<dbReference type="Pfam" id="PF13468">
    <property type="entry name" value="Glyoxalase_3"/>
    <property type="match status" value="1"/>
</dbReference>
<dbReference type="OrthoDB" id="7054074at2"/>
<dbReference type="Proteomes" id="UP000297737">
    <property type="component" value="Unassembled WGS sequence"/>
</dbReference>
<dbReference type="Gene3D" id="3.10.180.10">
    <property type="entry name" value="2,3-Dihydroxybiphenyl 1,2-Dioxygenase, domain 1"/>
    <property type="match status" value="1"/>
</dbReference>
<sequence>MDRADPLTGGMTMRLRQVALASRRLDEVAAELAAVFGLKVAYNDPHIHHYGLRNAVLPAGTGFLEIVEPVQADASAGRFIDRRGGDAGYMVILQAADAEAERARVTGLGVRVVDDLDSGDYRASHFHPADFGGVLTSIDQQRSAPDYLEPYGDWMPAGPDWRDARTADVLDLAAVTISAADAPALAARWATLLGTAPSAADPLVLPLKHGEIRFESAAAGAPTLVAAVTLKVADAAEIRRRARAAGVIGPDGTIRIGGVRFDIA</sequence>
<name>A0A4Y9ENJ3_9SPHN</name>
<reference evidence="2 3" key="1">
    <citation type="submission" date="2019-02" db="EMBL/GenBank/DDBJ databases">
        <title>Polymorphobacter sp. isolated from the lake at the Tibet of China.</title>
        <authorList>
            <person name="Li A."/>
        </authorList>
    </citation>
    <scope>NUCLEOTIDE SEQUENCE [LARGE SCALE GENOMIC DNA]</scope>
    <source>
        <strain evidence="2 3">DJ1R-1</strain>
    </source>
</reference>
<comment type="caution">
    <text evidence="2">The sequence shown here is derived from an EMBL/GenBank/DDBJ whole genome shotgun (WGS) entry which is preliminary data.</text>
</comment>
<organism evidence="2 3">
    <name type="scientific">Glacieibacterium arshaanense</name>
    <dbReference type="NCBI Taxonomy" id="2511025"/>
    <lineage>
        <taxon>Bacteria</taxon>
        <taxon>Pseudomonadati</taxon>
        <taxon>Pseudomonadota</taxon>
        <taxon>Alphaproteobacteria</taxon>
        <taxon>Sphingomonadales</taxon>
        <taxon>Sphingosinicellaceae</taxon>
        <taxon>Glacieibacterium</taxon>
    </lineage>
</organism>